<evidence type="ECO:0000259" key="1">
    <source>
        <dbReference type="PROSITE" id="PS01124"/>
    </source>
</evidence>
<dbReference type="EMBL" id="WRXN01000012">
    <property type="protein sequence ID" value="MVT11276.1"/>
    <property type="molecule type" value="Genomic_DNA"/>
</dbReference>
<feature type="domain" description="HTH araC/xylS-type" evidence="1">
    <location>
        <begin position="168"/>
        <end position="267"/>
    </location>
</feature>
<dbReference type="Proteomes" id="UP000461730">
    <property type="component" value="Unassembled WGS sequence"/>
</dbReference>
<organism evidence="2 3">
    <name type="scientific">Chitinophaga tropicalis</name>
    <dbReference type="NCBI Taxonomy" id="2683588"/>
    <lineage>
        <taxon>Bacteria</taxon>
        <taxon>Pseudomonadati</taxon>
        <taxon>Bacteroidota</taxon>
        <taxon>Chitinophagia</taxon>
        <taxon>Chitinophagales</taxon>
        <taxon>Chitinophagaceae</taxon>
        <taxon>Chitinophaga</taxon>
    </lineage>
</organism>
<dbReference type="Gene3D" id="1.10.10.60">
    <property type="entry name" value="Homeodomain-like"/>
    <property type="match status" value="1"/>
</dbReference>
<dbReference type="GO" id="GO:0003700">
    <property type="term" value="F:DNA-binding transcription factor activity"/>
    <property type="evidence" value="ECO:0007669"/>
    <property type="project" value="InterPro"/>
</dbReference>
<protein>
    <submittedName>
        <fullName evidence="2">Helix-turn-helix domain-containing protein</fullName>
    </submittedName>
</protein>
<dbReference type="GO" id="GO:0043565">
    <property type="term" value="F:sequence-specific DNA binding"/>
    <property type="evidence" value="ECO:0007669"/>
    <property type="project" value="InterPro"/>
</dbReference>
<name>A0A7K1UAE2_9BACT</name>
<reference evidence="2 3" key="1">
    <citation type="submission" date="2019-12" db="EMBL/GenBank/DDBJ databases">
        <title>Chitinophaga sp. strain ysch24 (GDMCC 1.1355), whole genome shotgun sequence.</title>
        <authorList>
            <person name="Zhang X."/>
        </authorList>
    </citation>
    <scope>NUCLEOTIDE SEQUENCE [LARGE SCALE GENOMIC DNA]</scope>
    <source>
        <strain evidence="3">ysch24</strain>
    </source>
</reference>
<dbReference type="InterPro" id="IPR018060">
    <property type="entry name" value="HTH_AraC"/>
</dbReference>
<dbReference type="AlphaFoldDB" id="A0A7K1UAE2"/>
<gene>
    <name evidence="2" type="ORF">GO493_23610</name>
</gene>
<dbReference type="PROSITE" id="PS01124">
    <property type="entry name" value="HTH_ARAC_FAMILY_2"/>
    <property type="match status" value="1"/>
</dbReference>
<dbReference type="RefSeq" id="WP_157308701.1">
    <property type="nucleotide sequence ID" value="NZ_WRXN01000012.1"/>
</dbReference>
<proteinExistence type="predicted"/>
<accession>A0A7K1UAE2</accession>
<sequence length="267" mass="30923">MIEIFDNIRKLYNFSPPCPELADYIEFFSESSPEATALHAVNTSFSVTMFPSWTPTIWINLGSPYQVINGKDCHTITPSDDILILRDSMVTRYNQPSDYIFTVKFFPGGLERILGITQVKFIGQVIPLKHIMPPALIQSVKAAGSFEERMELLQQFFLFSYVRQKKKDHYIRLVRDSIDLYSGNLQYNTSETAEKMFVTSKTINRYFNNIVGISPRKYFSILRARTALSAYLADKKNFVSGDYGYYDMSHFYREMVKFTGQRMDGLR</sequence>
<keyword evidence="3" id="KW-1185">Reference proteome</keyword>
<comment type="caution">
    <text evidence="2">The sequence shown here is derived from an EMBL/GenBank/DDBJ whole genome shotgun (WGS) entry which is preliminary data.</text>
</comment>
<evidence type="ECO:0000313" key="3">
    <source>
        <dbReference type="Proteomes" id="UP000461730"/>
    </source>
</evidence>
<evidence type="ECO:0000313" key="2">
    <source>
        <dbReference type="EMBL" id="MVT11276.1"/>
    </source>
</evidence>